<dbReference type="PRINTS" id="PR01217">
    <property type="entry name" value="PRICHEXTENSN"/>
</dbReference>
<evidence type="ECO:0000313" key="4">
    <source>
        <dbReference type="Proteomes" id="UP000673691"/>
    </source>
</evidence>
<feature type="region of interest" description="Disordered" evidence="1">
    <location>
        <begin position="167"/>
        <end position="187"/>
    </location>
</feature>
<comment type="caution">
    <text evidence="3">The sequence shown here is derived from an EMBL/GenBank/DDBJ whole genome shotgun (WGS) entry which is preliminary data.</text>
</comment>
<dbReference type="SUPFAM" id="SSF53271">
    <property type="entry name" value="PRTase-like"/>
    <property type="match status" value="2"/>
</dbReference>
<dbReference type="EMBL" id="JAEFCI010009510">
    <property type="protein sequence ID" value="KAG5457763.1"/>
    <property type="molecule type" value="Genomic_DNA"/>
</dbReference>
<dbReference type="Pfam" id="PF14681">
    <property type="entry name" value="UPRTase"/>
    <property type="match status" value="2"/>
</dbReference>
<proteinExistence type="predicted"/>
<dbReference type="Proteomes" id="UP000673691">
    <property type="component" value="Unassembled WGS sequence"/>
</dbReference>
<organism evidence="3 4">
    <name type="scientific">Olpidium bornovanus</name>
    <dbReference type="NCBI Taxonomy" id="278681"/>
    <lineage>
        <taxon>Eukaryota</taxon>
        <taxon>Fungi</taxon>
        <taxon>Fungi incertae sedis</taxon>
        <taxon>Olpidiomycota</taxon>
        <taxon>Olpidiomycotina</taxon>
        <taxon>Olpidiomycetes</taxon>
        <taxon>Olpidiales</taxon>
        <taxon>Olpidiaceae</taxon>
        <taxon>Olpidium</taxon>
    </lineage>
</organism>
<name>A0A8H8DGV8_9FUNG</name>
<feature type="compositionally biased region" description="Basic and acidic residues" evidence="1">
    <location>
        <begin position="227"/>
        <end position="238"/>
    </location>
</feature>
<evidence type="ECO:0000259" key="2">
    <source>
        <dbReference type="Pfam" id="PF14681"/>
    </source>
</evidence>
<feature type="domain" description="Phosphoribosyltransferase" evidence="2">
    <location>
        <begin position="86"/>
        <end position="135"/>
    </location>
</feature>
<feature type="compositionally biased region" description="Pro residues" evidence="1">
    <location>
        <begin position="15"/>
        <end position="54"/>
    </location>
</feature>
<dbReference type="InterPro" id="IPR029057">
    <property type="entry name" value="PRTase-like"/>
</dbReference>
<gene>
    <name evidence="3" type="ORF">BJ554DRAFT_2145</name>
</gene>
<protein>
    <recommendedName>
        <fullName evidence="2">Phosphoribosyltransferase domain-containing protein</fullName>
    </recommendedName>
</protein>
<evidence type="ECO:0000313" key="3">
    <source>
        <dbReference type="EMBL" id="KAG5457763.1"/>
    </source>
</evidence>
<evidence type="ECO:0000256" key="1">
    <source>
        <dbReference type="SAM" id="MobiDB-lite"/>
    </source>
</evidence>
<sequence>FSLFPFLSSTFANRPPLPRLPPPPFKPPPPPPRSPPPRSPPPRSPPPPSPPPPQLRLTRKRPTARPSRAPPAPPTFPRTMTKSIHVCKHPVLQHKMSLLRSTNTSAKDFRDLMREIGLLLAYEATGNLAVTEEDDDVVRVFVARPREACAADRSGRVTTLPACARFRSSRRRSRSTPASGLRTRSDSCPFSEPVSGWWRVRRERRFSRKKKQRRRGFAGGRPCHCPHRLERDLPDSVRPETASGAVSAQRRPRHGKPCCRTFPTRECCTWVYIGIRRVRGGYCGDGAVAASEHLRRRRTRRNRKLTHRVPDLTAARGILQQTRERGSARIRALPAVRRRASSRRVTHVQALVRLPSPFFSERCSPSPPAPWNRVVATLQPETPNVDLCIVLDPVRCARRWFEAKRVPGRDPDPNCPTVNILKVRARREAASAFLRAARRPEGVAALSGFLPMSDDHLSQDWGVKRIKFICVCASKKGLKALSDRHPDVEIFAGVIDEELSNDGRFHFKTRNCPHLACSSYIIPGMGDAGDRWVSSVTFEFSFDIGEEVAISANFNCSNSLF</sequence>
<dbReference type="Gene3D" id="3.40.50.2020">
    <property type="match status" value="2"/>
</dbReference>
<dbReference type="InterPro" id="IPR000836">
    <property type="entry name" value="PRTase_dom"/>
</dbReference>
<accession>A0A8H8DGV8</accession>
<feature type="non-terminal residue" evidence="3">
    <location>
        <position position="1"/>
    </location>
</feature>
<reference evidence="3 4" key="1">
    <citation type="journal article" name="Sci. Rep.">
        <title>Genome-scale phylogenetic analyses confirm Olpidium as the closest living zoosporic fungus to the non-flagellated, terrestrial fungi.</title>
        <authorList>
            <person name="Chang Y."/>
            <person name="Rochon D."/>
            <person name="Sekimoto S."/>
            <person name="Wang Y."/>
            <person name="Chovatia M."/>
            <person name="Sandor L."/>
            <person name="Salamov A."/>
            <person name="Grigoriev I.V."/>
            <person name="Stajich J.E."/>
            <person name="Spatafora J.W."/>
        </authorList>
    </citation>
    <scope>NUCLEOTIDE SEQUENCE [LARGE SCALE GENOMIC DNA]</scope>
    <source>
        <strain evidence="3">S191</strain>
    </source>
</reference>
<keyword evidence="4" id="KW-1185">Reference proteome</keyword>
<feature type="domain" description="Phosphoribosyltransferase" evidence="2">
    <location>
        <begin position="458"/>
        <end position="531"/>
    </location>
</feature>
<dbReference type="AlphaFoldDB" id="A0A8H8DGV8"/>
<dbReference type="OrthoDB" id="10257085at2759"/>
<feature type="region of interest" description="Disordered" evidence="1">
    <location>
        <begin position="1"/>
        <end position="80"/>
    </location>
</feature>
<feature type="region of interest" description="Disordered" evidence="1">
    <location>
        <begin position="209"/>
        <end position="255"/>
    </location>
</feature>